<dbReference type="Gene3D" id="2.40.40.20">
    <property type="match status" value="1"/>
</dbReference>
<keyword evidence="2" id="KW-0479">Metal-binding</keyword>
<dbReference type="Gene3D" id="3.40.228.10">
    <property type="entry name" value="Dimethylsulfoxide Reductase, domain 2"/>
    <property type="match status" value="1"/>
</dbReference>
<reference evidence="6 7" key="1">
    <citation type="submission" date="2020-12" db="EMBL/GenBank/DDBJ databases">
        <authorList>
            <person name="Shan Y."/>
        </authorList>
    </citation>
    <scope>NUCLEOTIDE SEQUENCE [LARGE SCALE GENOMIC DNA]</scope>
    <source>
        <strain evidence="7">csc3.9</strain>
    </source>
</reference>
<dbReference type="SUPFAM" id="SSF50692">
    <property type="entry name" value="ADC-like"/>
    <property type="match status" value="1"/>
</dbReference>
<accession>A0A7T4QY16</accession>
<protein>
    <submittedName>
        <fullName evidence="6">Molybdopterin-dependent oxidoreductase</fullName>
    </submittedName>
</protein>
<dbReference type="Pfam" id="PF00384">
    <property type="entry name" value="Molybdopterin"/>
    <property type="match status" value="1"/>
</dbReference>
<evidence type="ECO:0000259" key="5">
    <source>
        <dbReference type="PROSITE" id="PS51669"/>
    </source>
</evidence>
<dbReference type="PANTHER" id="PTHR43742:SF6">
    <property type="entry name" value="OXIDOREDUCTASE YYAE-RELATED"/>
    <property type="match status" value="1"/>
</dbReference>
<keyword evidence="7" id="KW-1185">Reference proteome</keyword>
<dbReference type="Gene3D" id="2.20.25.90">
    <property type="entry name" value="ADC-like domains"/>
    <property type="match status" value="1"/>
</dbReference>
<organism evidence="6 7">
    <name type="scientific">Spongiibacter nanhainus</name>
    <dbReference type="NCBI Taxonomy" id="2794344"/>
    <lineage>
        <taxon>Bacteria</taxon>
        <taxon>Pseudomonadati</taxon>
        <taxon>Pseudomonadota</taxon>
        <taxon>Gammaproteobacteria</taxon>
        <taxon>Cellvibrionales</taxon>
        <taxon>Spongiibacteraceae</taxon>
        <taxon>Spongiibacter</taxon>
    </lineage>
</organism>
<evidence type="ECO:0000256" key="4">
    <source>
        <dbReference type="ARBA" id="ARBA00023014"/>
    </source>
</evidence>
<comment type="similarity">
    <text evidence="1">Belongs to the prokaryotic molybdopterin-containing oxidoreductase family.</text>
</comment>
<evidence type="ECO:0000313" key="6">
    <source>
        <dbReference type="EMBL" id="QQD16903.1"/>
    </source>
</evidence>
<keyword evidence="3" id="KW-0408">Iron</keyword>
<evidence type="ECO:0000256" key="1">
    <source>
        <dbReference type="ARBA" id="ARBA00010312"/>
    </source>
</evidence>
<dbReference type="Proteomes" id="UP000596063">
    <property type="component" value="Chromosome"/>
</dbReference>
<name>A0A7T4QY16_9GAMM</name>
<dbReference type="InterPro" id="IPR050612">
    <property type="entry name" value="Prok_Mopterin_Oxidored"/>
</dbReference>
<dbReference type="GO" id="GO:0016491">
    <property type="term" value="F:oxidoreductase activity"/>
    <property type="evidence" value="ECO:0007669"/>
    <property type="project" value="InterPro"/>
</dbReference>
<dbReference type="GO" id="GO:0046872">
    <property type="term" value="F:metal ion binding"/>
    <property type="evidence" value="ECO:0007669"/>
    <property type="project" value="UniProtKB-KW"/>
</dbReference>
<gene>
    <name evidence="6" type="ORF">I6N98_10955</name>
</gene>
<dbReference type="GO" id="GO:0043546">
    <property type="term" value="F:molybdopterin cofactor binding"/>
    <property type="evidence" value="ECO:0007669"/>
    <property type="project" value="InterPro"/>
</dbReference>
<evidence type="ECO:0000313" key="7">
    <source>
        <dbReference type="Proteomes" id="UP000596063"/>
    </source>
</evidence>
<dbReference type="KEGG" id="snan:I6N98_10955"/>
<dbReference type="InterPro" id="IPR006963">
    <property type="entry name" value="Mopterin_OxRdtase_4Fe-4S_dom"/>
</dbReference>
<dbReference type="GO" id="GO:0051536">
    <property type="term" value="F:iron-sulfur cluster binding"/>
    <property type="evidence" value="ECO:0007669"/>
    <property type="project" value="UniProtKB-KW"/>
</dbReference>
<sequence>MTDSHATQTRTVSTFCRICEPSCGFIAEVEGQQVTRLRPNKEHPATKGFACHKGLAFNDVHVDPDRVNVPLRRQRAESAVANSFESLDWESAIEQIGERLNGIRERYGDGAIAGFMGNPTAFNSLAQLEVPSFFRRLGGRFFSSLTQDCANKLAGSEAVFGSSNLHPVPDLAHTDYFLCLGENPKVSHMSFYSVAEPMALMRSIVSRGGKVRYVNPRRIEAVSPATGDWQPIRPDTDLYFLAALLNAIDSQGGFDEEVLARHGKRVAELRAFIADFSPDVVAPVCGIDADQIRQLASEWLSADAASVHMSTGVNMGRQGTLCYWLVQMLSFVTGNLGRRGGNIYPRGFYDSAPLGAKQRSEDISNWQDSEFGPLREVGGTLPGNLLPDFIEAGDTPIRALIVIAGNPLLSVGGEERMRESFKQLELIVVIDLYRTATAELADYVLPAVDWLERPDVNLTGVGMQAVPFVHYSDAVVPPLGERRPEWWILARLAKAMGQRSLFDSDPNRDITDVSAWESKAMAKIDALLAGAELSRDVLQQQPGGAALMPELEPEALLKSAVQFADGRVDCCPPLFDEALAAARQQLAEDTQAGGELRLINLRSNYMHNSWLHNMEKLKRPKQRDNPLHMSPADAQRLGLVDEQTVRVHNRHGEIEATVRIDDSLVSGAVAMSHGWGNAGAPGMRVASRYPGVNVNRLLPSGLGSFDKLSNQAFMSGVPVTVEALPQAQSAPVAAAAT</sequence>
<dbReference type="PROSITE" id="PS51669">
    <property type="entry name" value="4FE4S_MOW_BIS_MGD"/>
    <property type="match status" value="1"/>
</dbReference>
<dbReference type="InterPro" id="IPR006656">
    <property type="entry name" value="Mopterin_OxRdtase"/>
</dbReference>
<dbReference type="SUPFAM" id="SSF53706">
    <property type="entry name" value="Formate dehydrogenase/DMSO reductase, domains 1-3"/>
    <property type="match status" value="1"/>
</dbReference>
<evidence type="ECO:0000256" key="2">
    <source>
        <dbReference type="ARBA" id="ARBA00022723"/>
    </source>
</evidence>
<dbReference type="RefSeq" id="WP_198568405.1">
    <property type="nucleotide sequence ID" value="NZ_CP066167.1"/>
</dbReference>
<feature type="domain" description="4Fe-4S Mo/W bis-MGD-type" evidence="5">
    <location>
        <begin position="9"/>
        <end position="65"/>
    </location>
</feature>
<dbReference type="SMART" id="SM00926">
    <property type="entry name" value="Molybdop_Fe4S4"/>
    <property type="match status" value="1"/>
</dbReference>
<proteinExistence type="inferred from homology"/>
<dbReference type="Pfam" id="PF01568">
    <property type="entry name" value="Molydop_binding"/>
    <property type="match status" value="1"/>
</dbReference>
<dbReference type="AlphaFoldDB" id="A0A7T4QY16"/>
<dbReference type="PANTHER" id="PTHR43742">
    <property type="entry name" value="TRIMETHYLAMINE-N-OXIDE REDUCTASE"/>
    <property type="match status" value="1"/>
</dbReference>
<keyword evidence="4" id="KW-0411">Iron-sulfur</keyword>
<dbReference type="Pfam" id="PF04879">
    <property type="entry name" value="Molybdop_Fe4S4"/>
    <property type="match status" value="1"/>
</dbReference>
<dbReference type="Gene3D" id="3.40.50.740">
    <property type="match status" value="1"/>
</dbReference>
<evidence type="ECO:0000256" key="3">
    <source>
        <dbReference type="ARBA" id="ARBA00023004"/>
    </source>
</evidence>
<dbReference type="InterPro" id="IPR009010">
    <property type="entry name" value="Asp_de-COase-like_dom_sf"/>
</dbReference>
<dbReference type="InterPro" id="IPR006657">
    <property type="entry name" value="MoPterin_dinucl-bd_dom"/>
</dbReference>
<dbReference type="EMBL" id="CP066167">
    <property type="protein sequence ID" value="QQD16903.1"/>
    <property type="molecule type" value="Genomic_DNA"/>
</dbReference>